<proteinExistence type="predicted"/>
<dbReference type="PROSITE" id="PS00028">
    <property type="entry name" value="ZINC_FINGER_C2H2_1"/>
    <property type="match status" value="1"/>
</dbReference>
<keyword evidence="3" id="KW-1185">Reference proteome</keyword>
<evidence type="ECO:0000259" key="2">
    <source>
        <dbReference type="PROSITE" id="PS00028"/>
    </source>
</evidence>
<evidence type="ECO:0000313" key="4">
    <source>
        <dbReference type="WBParaSite" id="Minc3s01312g22670"/>
    </source>
</evidence>
<dbReference type="Proteomes" id="UP000887563">
    <property type="component" value="Unplaced"/>
</dbReference>
<protein>
    <submittedName>
        <fullName evidence="4">C2H2-type domain-containing protein</fullName>
    </submittedName>
</protein>
<evidence type="ECO:0000313" key="3">
    <source>
        <dbReference type="Proteomes" id="UP000887563"/>
    </source>
</evidence>
<dbReference type="AlphaFoldDB" id="A0A914M5F5"/>
<dbReference type="InterPro" id="IPR013087">
    <property type="entry name" value="Znf_C2H2_type"/>
</dbReference>
<sequence>MCNSFFLFNFSNSFSCNFRCLNIIQTKKIPPLHSLLEHQHQKPIYHSKNTKKGTPNTLNSEHV</sequence>
<reference evidence="4" key="1">
    <citation type="submission" date="2022-11" db="UniProtKB">
        <authorList>
            <consortium name="WormBaseParasite"/>
        </authorList>
    </citation>
    <scope>IDENTIFICATION</scope>
</reference>
<dbReference type="WBParaSite" id="Minc3s01312g22670">
    <property type="protein sequence ID" value="Minc3s01312g22670"/>
    <property type="gene ID" value="Minc3s01312g22670"/>
</dbReference>
<evidence type="ECO:0000256" key="1">
    <source>
        <dbReference type="SAM" id="MobiDB-lite"/>
    </source>
</evidence>
<accession>A0A914M5F5</accession>
<feature type="region of interest" description="Disordered" evidence="1">
    <location>
        <begin position="40"/>
        <end position="63"/>
    </location>
</feature>
<organism evidence="3 4">
    <name type="scientific">Meloidogyne incognita</name>
    <name type="common">Southern root-knot nematode worm</name>
    <name type="synonym">Oxyuris incognita</name>
    <dbReference type="NCBI Taxonomy" id="6306"/>
    <lineage>
        <taxon>Eukaryota</taxon>
        <taxon>Metazoa</taxon>
        <taxon>Ecdysozoa</taxon>
        <taxon>Nematoda</taxon>
        <taxon>Chromadorea</taxon>
        <taxon>Rhabditida</taxon>
        <taxon>Tylenchina</taxon>
        <taxon>Tylenchomorpha</taxon>
        <taxon>Tylenchoidea</taxon>
        <taxon>Meloidogynidae</taxon>
        <taxon>Meloidogyninae</taxon>
        <taxon>Meloidogyne</taxon>
        <taxon>Meloidogyne incognita group</taxon>
    </lineage>
</organism>
<feature type="compositionally biased region" description="Basic residues" evidence="1">
    <location>
        <begin position="41"/>
        <end position="51"/>
    </location>
</feature>
<feature type="domain" description="C2H2-type" evidence="2">
    <location>
        <begin position="16"/>
        <end position="38"/>
    </location>
</feature>
<name>A0A914M5F5_MELIC</name>
<feature type="compositionally biased region" description="Polar residues" evidence="1">
    <location>
        <begin position="52"/>
        <end position="63"/>
    </location>
</feature>